<proteinExistence type="predicted"/>
<dbReference type="Gene3D" id="1.25.40.10">
    <property type="entry name" value="Tetratricopeptide repeat domain"/>
    <property type="match status" value="2"/>
</dbReference>
<accession>A0A2W5QWQ2</accession>
<dbReference type="Proteomes" id="UP000249082">
    <property type="component" value="Unassembled WGS sequence"/>
</dbReference>
<dbReference type="Gene3D" id="2.60.120.620">
    <property type="entry name" value="q2cbj1_9rhob like domain"/>
    <property type="match status" value="1"/>
</dbReference>
<evidence type="ECO:0000313" key="1">
    <source>
        <dbReference type="EMBL" id="PZQ55850.1"/>
    </source>
</evidence>
<dbReference type="AlphaFoldDB" id="A0A2W5QWQ2"/>
<protein>
    <submittedName>
        <fullName evidence="1">Uncharacterized protein</fullName>
    </submittedName>
</protein>
<dbReference type="InterPro" id="IPR012668">
    <property type="entry name" value="CHP02466"/>
</dbReference>
<comment type="caution">
    <text evidence="1">The sequence shown here is derived from an EMBL/GenBank/DDBJ whole genome shotgun (WGS) entry which is preliminary data.</text>
</comment>
<evidence type="ECO:0000313" key="2">
    <source>
        <dbReference type="Proteomes" id="UP000249082"/>
    </source>
</evidence>
<gene>
    <name evidence="1" type="ORF">DI555_07495</name>
</gene>
<dbReference type="Pfam" id="PF13759">
    <property type="entry name" value="2OG-FeII_Oxy_5"/>
    <property type="match status" value="1"/>
</dbReference>
<sequence length="496" mass="53004">MSTLAASDERERLAALAEQALAQGEEEQAVARLTEWLTRNPAPNPANVTLLHWTAMLRRALDRRDGAIAALEAAMRLAPGNVGVVHALAHVSLEAGRPAARLFEQATRLAPAKGEIRLGLASARLAEGEGARGLGELEAMLTANPGWMEGHRQFAQLAAMTGQGARAMATIEAALQRFPQGEALRALAIELLLSAERHAEALAAAERAIAAHGPVGSFPLARAAALDELGRGAEAAEAFERLGAARDQGHAIWRLRHLLRAGDGARAAAELEPWLAASGADAIWPYAALIWRLTGDGRADWLDGQEGLVRVIDLDPGEIGLAELVPVLRGLHARSGRFLDQSVRGGTQTDGALLARCEPEIARIREVLRREVAKFEAQLPPADPAHPMLSQQRSARPRFAGSWSVRLAGAGFHTAHHHPQGWISSALYLTVPEGLAPGDGQLELGGAPEGLGHVEPRLSVEPKPARLVLFPSWMWHGTRPFAAGERMTIAFDIART</sequence>
<dbReference type="EMBL" id="QFPX01000005">
    <property type="protein sequence ID" value="PZQ55850.1"/>
    <property type="molecule type" value="Genomic_DNA"/>
</dbReference>
<dbReference type="SUPFAM" id="SSF48452">
    <property type="entry name" value="TPR-like"/>
    <property type="match status" value="1"/>
</dbReference>
<dbReference type="InterPro" id="IPR011990">
    <property type="entry name" value="TPR-like_helical_dom_sf"/>
</dbReference>
<reference evidence="1 2" key="1">
    <citation type="submission" date="2017-08" db="EMBL/GenBank/DDBJ databases">
        <title>Infants hospitalized years apart are colonized by the same room-sourced microbial strains.</title>
        <authorList>
            <person name="Brooks B."/>
            <person name="Olm M.R."/>
            <person name="Firek B.A."/>
            <person name="Baker R."/>
            <person name="Thomas B.C."/>
            <person name="Morowitz M.J."/>
            <person name="Banfield J.F."/>
        </authorList>
    </citation>
    <scope>NUCLEOTIDE SEQUENCE [LARGE SCALE GENOMIC DNA]</scope>
    <source>
        <strain evidence="1">S2_005_002_R2_33</strain>
    </source>
</reference>
<organism evidence="1 2">
    <name type="scientific">Novosphingobium pentaromativorans</name>
    <dbReference type="NCBI Taxonomy" id="205844"/>
    <lineage>
        <taxon>Bacteria</taxon>
        <taxon>Pseudomonadati</taxon>
        <taxon>Pseudomonadota</taxon>
        <taxon>Alphaproteobacteria</taxon>
        <taxon>Sphingomonadales</taxon>
        <taxon>Sphingomonadaceae</taxon>
        <taxon>Novosphingobium</taxon>
    </lineage>
</organism>
<name>A0A2W5QWQ2_9SPHN</name>